<feature type="region of interest" description="Disordered" evidence="6">
    <location>
        <begin position="1"/>
        <end position="154"/>
    </location>
</feature>
<reference evidence="8 9" key="1">
    <citation type="submission" date="2024-02" db="EMBL/GenBank/DDBJ databases">
        <authorList>
            <person name="Chen Y."/>
            <person name="Shah S."/>
            <person name="Dougan E. K."/>
            <person name="Thang M."/>
            <person name="Chan C."/>
        </authorList>
    </citation>
    <scope>NUCLEOTIDE SEQUENCE [LARGE SCALE GENOMIC DNA]</scope>
</reference>
<feature type="region of interest" description="Disordered" evidence="6">
    <location>
        <begin position="209"/>
        <end position="231"/>
    </location>
</feature>
<feature type="domain" description="C2HC/C3H-type" evidence="7">
    <location>
        <begin position="152"/>
        <end position="181"/>
    </location>
</feature>
<dbReference type="InterPro" id="IPR049899">
    <property type="entry name" value="Znf_C2HC_C3H"/>
</dbReference>
<keyword evidence="2" id="KW-0677">Repeat</keyword>
<keyword evidence="3 5" id="KW-0863">Zinc-finger</keyword>
<organism evidence="8 9">
    <name type="scientific">Durusdinium trenchii</name>
    <dbReference type="NCBI Taxonomy" id="1381693"/>
    <lineage>
        <taxon>Eukaryota</taxon>
        <taxon>Sar</taxon>
        <taxon>Alveolata</taxon>
        <taxon>Dinophyceae</taxon>
        <taxon>Suessiales</taxon>
        <taxon>Symbiodiniaceae</taxon>
        <taxon>Durusdinium</taxon>
    </lineage>
</organism>
<evidence type="ECO:0000256" key="3">
    <source>
        <dbReference type="ARBA" id="ARBA00022771"/>
    </source>
</evidence>
<feature type="region of interest" description="Disordered" evidence="6">
    <location>
        <begin position="306"/>
        <end position="370"/>
    </location>
</feature>
<keyword evidence="1" id="KW-0479">Metal-binding</keyword>
<evidence type="ECO:0000256" key="4">
    <source>
        <dbReference type="ARBA" id="ARBA00022833"/>
    </source>
</evidence>
<dbReference type="InterPro" id="IPR026319">
    <property type="entry name" value="ZC2HC1A/B-like"/>
</dbReference>
<protein>
    <recommendedName>
        <fullName evidence="7">C2HC/C3H-type domain-containing protein</fullName>
    </recommendedName>
</protein>
<feature type="compositionally biased region" description="Basic and acidic residues" evidence="6">
    <location>
        <begin position="1"/>
        <end position="10"/>
    </location>
</feature>
<dbReference type="Gene3D" id="3.30.160.60">
    <property type="entry name" value="Classic Zinc Finger"/>
    <property type="match status" value="2"/>
</dbReference>
<evidence type="ECO:0000256" key="1">
    <source>
        <dbReference type="ARBA" id="ARBA00022723"/>
    </source>
</evidence>
<dbReference type="PANTHER" id="PTHR13555:SF36">
    <property type="entry name" value="ZINC FINGER C2HC DOMAIN-CONTAINING PROTEIN 1B"/>
    <property type="match status" value="1"/>
</dbReference>
<evidence type="ECO:0000259" key="7">
    <source>
        <dbReference type="PROSITE" id="PS52027"/>
    </source>
</evidence>
<keyword evidence="9" id="KW-1185">Reference proteome</keyword>
<feature type="compositionally biased region" description="Basic and acidic residues" evidence="6">
    <location>
        <begin position="209"/>
        <end position="227"/>
    </location>
</feature>
<dbReference type="PROSITE" id="PS52027">
    <property type="entry name" value="ZF_C2HC_C3H"/>
    <property type="match status" value="2"/>
</dbReference>
<dbReference type="Proteomes" id="UP001642484">
    <property type="component" value="Unassembled WGS sequence"/>
</dbReference>
<evidence type="ECO:0000313" key="9">
    <source>
        <dbReference type="Proteomes" id="UP001642484"/>
    </source>
</evidence>
<feature type="compositionally biased region" description="Polar residues" evidence="6">
    <location>
        <begin position="40"/>
        <end position="52"/>
    </location>
</feature>
<dbReference type="EMBL" id="CAXAMN010022651">
    <property type="protein sequence ID" value="CAK9071649.1"/>
    <property type="molecule type" value="Genomic_DNA"/>
</dbReference>
<accession>A0ABP0P9P3</accession>
<comment type="caution">
    <text evidence="8">The sequence shown here is derived from an EMBL/GenBank/DDBJ whole genome shotgun (WGS) entry which is preliminary data.</text>
</comment>
<feature type="domain" description="C2HC/C3H-type" evidence="7">
    <location>
        <begin position="279"/>
        <end position="308"/>
    </location>
</feature>
<evidence type="ECO:0000313" key="8">
    <source>
        <dbReference type="EMBL" id="CAK9071649.1"/>
    </source>
</evidence>
<dbReference type="Pfam" id="PF13913">
    <property type="entry name" value="zf-C2HC_2"/>
    <property type="match status" value="2"/>
</dbReference>
<evidence type="ECO:0000256" key="5">
    <source>
        <dbReference type="PROSITE-ProRule" id="PRU01371"/>
    </source>
</evidence>
<name>A0ABP0P9P3_9DINO</name>
<evidence type="ECO:0000256" key="2">
    <source>
        <dbReference type="ARBA" id="ARBA00022737"/>
    </source>
</evidence>
<keyword evidence="4" id="KW-0862">Zinc</keyword>
<feature type="compositionally biased region" description="Basic and acidic residues" evidence="6">
    <location>
        <begin position="92"/>
        <end position="119"/>
    </location>
</feature>
<sequence>MMRPPSREDVQAAQSHLVLLKSKMRQRRQGSDADPRVRGQRTSFSRPQSSLRGVTWAKSKCAPNQGFPTVAGAEVEQTQVVQDPPSAPQGHIEARPERRERPERSERSERPERPERPEEGYPTPSQARLAPKAGVSNSIDGLLDELEEDGGPLVPCPDCHRSFKAESLEKHKKICKKVFQQKRKQFNSAANRLGEFDNAQELIANAVKSEKREKENHAEKSKKDKSVPKWKAQSLAFRQAILSAKGASGDSEAAKKAAEIQKELNAANLASGGNVMESDMVKCPHCGRTFNEEAGQRHIAICLKTFGGKGRQTKVPNGSKGAKPGTPTSASIDSARGAMVRGPSAGGSRKPNGQSSRRILSQAAPSRGLR</sequence>
<proteinExistence type="predicted"/>
<evidence type="ECO:0000256" key="6">
    <source>
        <dbReference type="SAM" id="MobiDB-lite"/>
    </source>
</evidence>
<dbReference type="PANTHER" id="PTHR13555">
    <property type="entry name" value="C2H2 ZINC FINGER CGI-62-RELATED"/>
    <property type="match status" value="1"/>
</dbReference>
<gene>
    <name evidence="8" type="ORF">CCMP2556_LOCUS35225</name>
</gene>